<dbReference type="HOGENOM" id="CLU_012520_3_0_11"/>
<dbReference type="GO" id="GO:0016853">
    <property type="term" value="F:isomerase activity"/>
    <property type="evidence" value="ECO:0007669"/>
    <property type="project" value="UniProtKB-KW"/>
</dbReference>
<dbReference type="Gene3D" id="1.10.10.2240">
    <property type="match status" value="1"/>
</dbReference>
<evidence type="ECO:0000313" key="3">
    <source>
        <dbReference type="Proteomes" id="UP000006851"/>
    </source>
</evidence>
<dbReference type="GO" id="GO:0006047">
    <property type="term" value="P:UDP-N-acetylglucosamine metabolic process"/>
    <property type="evidence" value="ECO:0007669"/>
    <property type="project" value="TreeGrafter"/>
</dbReference>
<feature type="domain" description="SIS" evidence="1">
    <location>
        <begin position="7"/>
        <end position="146"/>
    </location>
</feature>
<dbReference type="RefSeq" id="WP_013708563.1">
    <property type="nucleotide sequence ID" value="NC_015389.1"/>
</dbReference>
<dbReference type="InterPro" id="IPR001347">
    <property type="entry name" value="SIS_dom"/>
</dbReference>
<gene>
    <name evidence="2" type="ordered locus">Corgl_0706</name>
</gene>
<dbReference type="PANTHER" id="PTHR10937:SF14">
    <property type="entry name" value="FRUCTOSELYSINE 6-PHOSPHATE DEGLYCASE"/>
    <property type="match status" value="1"/>
</dbReference>
<dbReference type="Gene3D" id="3.40.50.12570">
    <property type="match status" value="1"/>
</dbReference>
<dbReference type="Proteomes" id="UP000006851">
    <property type="component" value="Chromosome"/>
</dbReference>
<dbReference type="GO" id="GO:0006002">
    <property type="term" value="P:fructose 6-phosphate metabolic process"/>
    <property type="evidence" value="ECO:0007669"/>
    <property type="project" value="TreeGrafter"/>
</dbReference>
<dbReference type="GO" id="GO:0004360">
    <property type="term" value="F:glutamine-fructose-6-phosphate transaminase (isomerizing) activity"/>
    <property type="evidence" value="ECO:0007669"/>
    <property type="project" value="TreeGrafter"/>
</dbReference>
<proteinExistence type="predicted"/>
<keyword evidence="3" id="KW-1185">Reference proteome</keyword>
<reference evidence="3" key="1">
    <citation type="journal article" date="2013" name="Stand. Genomic Sci.">
        <title>Complete genome sequence of Coriobacterium glomerans type strain (PW2(T)) from the midgut of Pyrrhocoris apterus L. (red soldier bug).</title>
        <authorList>
            <person name="Stackebrandt E."/>
            <person name="Zeytun A."/>
            <person name="Lapidus A."/>
            <person name="Nolan M."/>
            <person name="Lucas S."/>
            <person name="Hammon N."/>
            <person name="Deshpande S."/>
            <person name="Cheng J.F."/>
            <person name="Tapia R."/>
            <person name="Goodwin L.A."/>
            <person name="Pitluck S."/>
            <person name="Liolios K."/>
            <person name="Pagani I."/>
            <person name="Ivanova N."/>
            <person name="Mavromatis K."/>
            <person name="Mikhailova N."/>
            <person name="Huntemann M."/>
            <person name="Pati A."/>
            <person name="Chen A."/>
            <person name="Palaniappan K."/>
            <person name="Chang Y.J."/>
            <person name="Land M."/>
            <person name="Hauser L."/>
            <person name="Rohde M."/>
            <person name="Pukall R."/>
            <person name="Goker M."/>
            <person name="Detter J.C."/>
            <person name="Woyke T."/>
            <person name="Bristow J."/>
            <person name="Eisen J.A."/>
            <person name="Markowitz V."/>
            <person name="Hugenholtz P."/>
            <person name="Kyrpides N.C."/>
            <person name="Klenk H.P."/>
        </authorList>
    </citation>
    <scope>NUCLEOTIDE SEQUENCE</scope>
    <source>
        <strain evidence="3">ATCC 49209 / DSM 20642 / JCM 10262 / PW2</strain>
    </source>
</reference>
<protein>
    <submittedName>
        <fullName evidence="2">Sugar isomerase (SIS)</fullName>
    </submittedName>
</protein>
<dbReference type="SUPFAM" id="SSF53697">
    <property type="entry name" value="SIS domain"/>
    <property type="match status" value="1"/>
</dbReference>
<evidence type="ECO:0000259" key="1">
    <source>
        <dbReference type="PROSITE" id="PS51464"/>
    </source>
</evidence>
<organism evidence="2 3">
    <name type="scientific">Coriobacterium glomerans (strain ATCC 49209 / DSM 20642 / JCM 10262 / PW2)</name>
    <dbReference type="NCBI Taxonomy" id="700015"/>
    <lineage>
        <taxon>Bacteria</taxon>
        <taxon>Bacillati</taxon>
        <taxon>Actinomycetota</taxon>
        <taxon>Coriobacteriia</taxon>
        <taxon>Coriobacteriales</taxon>
        <taxon>Coriobacteriaceae</taxon>
        <taxon>Coriobacterium</taxon>
    </lineage>
</organism>
<dbReference type="PANTHER" id="PTHR10937">
    <property type="entry name" value="GLUCOSAMINE--FRUCTOSE-6-PHOSPHATE AMINOTRANSFERASE, ISOMERIZING"/>
    <property type="match status" value="1"/>
</dbReference>
<dbReference type="STRING" id="700015.Corgl_0706"/>
<dbReference type="EMBL" id="CP002628">
    <property type="protein sequence ID" value="AEB06820.1"/>
    <property type="molecule type" value="Genomic_DNA"/>
</dbReference>
<dbReference type="OrthoDB" id="9782098at2"/>
<keyword evidence="2" id="KW-0413">Isomerase</keyword>
<dbReference type="InterPro" id="IPR046348">
    <property type="entry name" value="SIS_dom_sf"/>
</dbReference>
<name>F2N7K4_CORGP</name>
<dbReference type="PROSITE" id="PS51464">
    <property type="entry name" value="SIS"/>
    <property type="match status" value="1"/>
</dbReference>
<evidence type="ECO:0000313" key="2">
    <source>
        <dbReference type="EMBL" id="AEB06820.1"/>
    </source>
</evidence>
<dbReference type="InterPro" id="IPR035488">
    <property type="entry name" value="FrlB_SIS"/>
</dbReference>
<sequence>MNAHEIIADVLRRKTKVDNIWWVACGGSLIDLMPANSLLQREGTTLSSHACTAREFTIMIPKKLGAHSLVIACSHSGNTPEVVGACRLARETGAYVIALTDAKGSKIDTGEWPVWVYPWGEGVPAAEVPAGISLWLAAELLDQQERYADFGNMTSGIAAMDEIIRSARVRVRNGLADRFASMCRDHEFLYIVGSGPNFSQTYGFAICSLMEMQWQNCCYIHSGEYFHGPLEVTEPGVFYFLQMGSSEFRTMDERARGFLKTHTDSLIVLDALEYGMKAIPESVRAYLDPVLFYAMNCEMRSARGRLFKHDPDVRRYMGVESY</sequence>
<dbReference type="KEGG" id="cgo:Corgl_0706"/>
<accession>F2N7K4</accession>
<dbReference type="Gene3D" id="3.40.50.10490">
    <property type="entry name" value="Glucose-6-phosphate isomerase like protein, domain 1"/>
    <property type="match status" value="1"/>
</dbReference>
<dbReference type="CDD" id="cd05710">
    <property type="entry name" value="SIS_1"/>
    <property type="match status" value="1"/>
</dbReference>
<dbReference type="GO" id="GO:0097367">
    <property type="term" value="F:carbohydrate derivative binding"/>
    <property type="evidence" value="ECO:0007669"/>
    <property type="project" value="InterPro"/>
</dbReference>
<dbReference type="eggNOG" id="COG2222">
    <property type="taxonomic scope" value="Bacteria"/>
</dbReference>
<dbReference type="AlphaFoldDB" id="F2N7K4"/>
<dbReference type="GO" id="GO:0006487">
    <property type="term" value="P:protein N-linked glycosylation"/>
    <property type="evidence" value="ECO:0007669"/>
    <property type="project" value="TreeGrafter"/>
</dbReference>